<gene>
    <name evidence="2" type="ORF">V6N11_035774</name>
</gene>
<evidence type="ECO:0000313" key="3">
    <source>
        <dbReference type="Proteomes" id="UP001396334"/>
    </source>
</evidence>
<proteinExistence type="predicted"/>
<evidence type="ECO:0000256" key="1">
    <source>
        <dbReference type="SAM" id="MobiDB-lite"/>
    </source>
</evidence>
<organism evidence="2 3">
    <name type="scientific">Hibiscus sabdariffa</name>
    <name type="common">roselle</name>
    <dbReference type="NCBI Taxonomy" id="183260"/>
    <lineage>
        <taxon>Eukaryota</taxon>
        <taxon>Viridiplantae</taxon>
        <taxon>Streptophyta</taxon>
        <taxon>Embryophyta</taxon>
        <taxon>Tracheophyta</taxon>
        <taxon>Spermatophyta</taxon>
        <taxon>Magnoliopsida</taxon>
        <taxon>eudicotyledons</taxon>
        <taxon>Gunneridae</taxon>
        <taxon>Pentapetalae</taxon>
        <taxon>rosids</taxon>
        <taxon>malvids</taxon>
        <taxon>Malvales</taxon>
        <taxon>Malvaceae</taxon>
        <taxon>Malvoideae</taxon>
        <taxon>Hibiscus</taxon>
    </lineage>
</organism>
<sequence>MLLKEQRSAKKGKSGGADDVWVDSSMIDANNEGGEISNEQIEPKEQSKGESCVVGKKPEEIIQDPAVSGTNSNVDTSAVVSEANLYGPWMVVDRRRRSGQHSLVNRNVKYGGEGSRFSVLQEQQATVGKSQQAQESGTIRTEAYLASNPDRKSKASKKVGGSPSTIPLQNSRGAKTVIHQATIPSGSHQAVRIIEGEGQAQPTTLLKPQRLKGVVSKGSLDTMHRVVMVGKSMTSRMLSQMSPTKFARHLSEQLDAGDPPDSFEEGVDHTVVLNHSSDDDVAFLAEFQPVGIPEDVPYGIGVLTEDH</sequence>
<dbReference type="Proteomes" id="UP001396334">
    <property type="component" value="Unassembled WGS sequence"/>
</dbReference>
<protein>
    <submittedName>
        <fullName evidence="2">Uncharacterized protein</fullName>
    </submittedName>
</protein>
<feature type="region of interest" description="Disordered" evidence="1">
    <location>
        <begin position="1"/>
        <end position="53"/>
    </location>
</feature>
<accession>A0ABR2R8Q5</accession>
<evidence type="ECO:0000313" key="2">
    <source>
        <dbReference type="EMBL" id="KAK9009229.1"/>
    </source>
</evidence>
<comment type="caution">
    <text evidence="2">The sequence shown here is derived from an EMBL/GenBank/DDBJ whole genome shotgun (WGS) entry which is preliminary data.</text>
</comment>
<name>A0ABR2R8Q5_9ROSI</name>
<dbReference type="EMBL" id="JBBPBN010000024">
    <property type="protein sequence ID" value="KAK9009229.1"/>
    <property type="molecule type" value="Genomic_DNA"/>
</dbReference>
<reference evidence="2 3" key="1">
    <citation type="journal article" date="2024" name="G3 (Bethesda)">
        <title>Genome assembly of Hibiscus sabdariffa L. provides insights into metabolisms of medicinal natural products.</title>
        <authorList>
            <person name="Kim T."/>
        </authorList>
    </citation>
    <scope>NUCLEOTIDE SEQUENCE [LARGE SCALE GENOMIC DNA]</scope>
    <source>
        <strain evidence="2">TK-2024</strain>
        <tissue evidence="2">Old leaves</tissue>
    </source>
</reference>
<feature type="region of interest" description="Disordered" evidence="1">
    <location>
        <begin position="146"/>
        <end position="169"/>
    </location>
</feature>
<keyword evidence="3" id="KW-1185">Reference proteome</keyword>